<sequence>MDPITTAVATALVGAMATDAWRRVTDAVVALWRRAHPERADGVGAELAGLRDDVRAARAQPTPDPEAEQALIIVWQGRLARLVDGNAELRAELQRLLDEDLAPLLPRAEREHVTSIRQTAQADRRSKVVQAGENVTIHGDL</sequence>
<reference evidence="1 2" key="1">
    <citation type="submission" date="2018-11" db="EMBL/GenBank/DDBJ databases">
        <title>Whole genome sequence of Streptomyces paromomycinus NBRC 15454(T).</title>
        <authorList>
            <person name="Komaki H."/>
            <person name="Tamura T."/>
        </authorList>
    </citation>
    <scope>NUCLEOTIDE SEQUENCE [LARGE SCALE GENOMIC DNA]</scope>
    <source>
        <strain evidence="1 2">NBRC 15454</strain>
    </source>
</reference>
<dbReference type="RefSeq" id="WP_125051493.1">
    <property type="nucleotide sequence ID" value="NZ_BHZD01000001.1"/>
</dbReference>
<evidence type="ECO:0000313" key="1">
    <source>
        <dbReference type="EMBL" id="GCD40895.1"/>
    </source>
</evidence>
<name>A0A401VUZ4_STREY</name>
<comment type="caution">
    <text evidence="1">The sequence shown here is derived from an EMBL/GenBank/DDBJ whole genome shotgun (WGS) entry which is preliminary data.</text>
</comment>
<dbReference type="AlphaFoldDB" id="A0A401VUZ4"/>
<protein>
    <submittedName>
        <fullName evidence="1">Uncharacterized protein</fullName>
    </submittedName>
</protein>
<keyword evidence="2" id="KW-1185">Reference proteome</keyword>
<gene>
    <name evidence="1" type="ORF">GKJPGBOP_00548</name>
</gene>
<proteinExistence type="predicted"/>
<accession>A0A401VUZ4</accession>
<dbReference type="Proteomes" id="UP000286746">
    <property type="component" value="Unassembled WGS sequence"/>
</dbReference>
<evidence type="ECO:0000313" key="2">
    <source>
        <dbReference type="Proteomes" id="UP000286746"/>
    </source>
</evidence>
<dbReference type="EMBL" id="BHZD01000001">
    <property type="protein sequence ID" value="GCD40895.1"/>
    <property type="molecule type" value="Genomic_DNA"/>
</dbReference>
<organism evidence="1 2">
    <name type="scientific">Streptomyces paromomycinus</name>
    <name type="common">Streptomyces rimosus subsp. paromomycinus</name>
    <dbReference type="NCBI Taxonomy" id="92743"/>
    <lineage>
        <taxon>Bacteria</taxon>
        <taxon>Bacillati</taxon>
        <taxon>Actinomycetota</taxon>
        <taxon>Actinomycetes</taxon>
        <taxon>Kitasatosporales</taxon>
        <taxon>Streptomycetaceae</taxon>
        <taxon>Streptomyces</taxon>
    </lineage>
</organism>